<dbReference type="PROSITE" id="PS50893">
    <property type="entry name" value="ABC_TRANSPORTER_2"/>
    <property type="match status" value="2"/>
</dbReference>
<keyword evidence="9 11" id="KW-0472">Membrane</keyword>
<dbReference type="InterPro" id="IPR003593">
    <property type="entry name" value="AAA+_ATPase"/>
</dbReference>
<dbReference type="InterPro" id="IPR013525">
    <property type="entry name" value="ABC2_TM"/>
</dbReference>
<feature type="transmembrane region" description="Helical" evidence="11">
    <location>
        <begin position="1228"/>
        <end position="1252"/>
    </location>
</feature>
<dbReference type="Gene3D" id="3.40.50.300">
    <property type="entry name" value="P-loop containing nucleotide triphosphate hydrolases"/>
    <property type="match status" value="2"/>
</dbReference>
<feature type="transmembrane region" description="Helical" evidence="11">
    <location>
        <begin position="1468"/>
        <end position="1489"/>
    </location>
</feature>
<dbReference type="Pfam" id="PF01061">
    <property type="entry name" value="ABC2_membrane"/>
    <property type="match status" value="2"/>
</dbReference>
<dbReference type="Pfam" id="PF14510">
    <property type="entry name" value="ABC_trans_N"/>
    <property type="match status" value="1"/>
</dbReference>
<evidence type="ECO:0000256" key="4">
    <source>
        <dbReference type="ARBA" id="ARBA00022475"/>
    </source>
</evidence>
<comment type="caution">
    <text evidence="13">The sequence shown here is derived from an EMBL/GenBank/DDBJ whole genome shotgun (WGS) entry which is preliminary data.</text>
</comment>
<feature type="transmembrane region" description="Helical" evidence="11">
    <location>
        <begin position="521"/>
        <end position="543"/>
    </location>
</feature>
<evidence type="ECO:0000256" key="7">
    <source>
        <dbReference type="ARBA" id="ARBA00022840"/>
    </source>
</evidence>
<dbReference type="Proteomes" id="UP000053095">
    <property type="component" value="Unassembled WGS sequence"/>
</dbReference>
<dbReference type="Pfam" id="PF00005">
    <property type="entry name" value="ABC_tran"/>
    <property type="match status" value="2"/>
</dbReference>
<dbReference type="EMBL" id="DF933835">
    <property type="protein sequence ID" value="GAM40408.1"/>
    <property type="molecule type" value="Genomic_DNA"/>
</dbReference>
<feature type="transmembrane region" description="Helical" evidence="11">
    <location>
        <begin position="771"/>
        <end position="791"/>
    </location>
</feature>
<dbReference type="Gene3D" id="1.25.40.20">
    <property type="entry name" value="Ankyrin repeat-containing domain"/>
    <property type="match status" value="2"/>
</dbReference>
<dbReference type="InterPro" id="IPR036770">
    <property type="entry name" value="Ankyrin_rpt-contain_sf"/>
</dbReference>
<evidence type="ECO:0000256" key="10">
    <source>
        <dbReference type="PROSITE-ProRule" id="PRU00023"/>
    </source>
</evidence>
<dbReference type="InterPro" id="IPR034001">
    <property type="entry name" value="ABCG_PDR_1"/>
</dbReference>
<keyword evidence="8 11" id="KW-1133">Transmembrane helix</keyword>
<dbReference type="FunFam" id="3.40.50.300:FF:000054">
    <property type="entry name" value="ABC multidrug transporter atrF"/>
    <property type="match status" value="1"/>
</dbReference>
<dbReference type="InterPro" id="IPR043926">
    <property type="entry name" value="ABCG_dom"/>
</dbReference>
<dbReference type="Pfam" id="PF06422">
    <property type="entry name" value="PDR_CDR"/>
    <property type="match status" value="1"/>
</dbReference>
<comment type="similarity">
    <text evidence="2">Belongs to the ABC transporter superfamily. ABCG family. PDR (TC 3.A.1.205) subfamily.</text>
</comment>
<reference evidence="14" key="1">
    <citation type="journal article" date="2015" name="Genome Announc.">
        <title>Draft genome sequence of Talaromyces cellulolyticus strain Y-94, a source of lignocellulosic biomass-degrading enzymes.</title>
        <authorList>
            <person name="Fujii T."/>
            <person name="Koike H."/>
            <person name="Sawayama S."/>
            <person name="Yano S."/>
            <person name="Inoue H."/>
        </authorList>
    </citation>
    <scope>NUCLEOTIDE SEQUENCE [LARGE SCALE GENOMIC DNA]</scope>
    <source>
        <strain evidence="14">Y-94</strain>
    </source>
</reference>
<organism evidence="13 14">
    <name type="scientific">Talaromyces pinophilus</name>
    <name type="common">Penicillium pinophilum</name>
    <dbReference type="NCBI Taxonomy" id="128442"/>
    <lineage>
        <taxon>Eukaryota</taxon>
        <taxon>Fungi</taxon>
        <taxon>Dikarya</taxon>
        <taxon>Ascomycota</taxon>
        <taxon>Pezizomycotina</taxon>
        <taxon>Eurotiomycetes</taxon>
        <taxon>Eurotiomycetidae</taxon>
        <taxon>Eurotiales</taxon>
        <taxon>Trichocomaceae</taxon>
        <taxon>Talaromyces</taxon>
        <taxon>Talaromyces sect. Talaromyces</taxon>
    </lineage>
</organism>
<evidence type="ECO:0000256" key="1">
    <source>
        <dbReference type="ARBA" id="ARBA00004651"/>
    </source>
</evidence>
<feature type="transmembrane region" description="Helical" evidence="11">
    <location>
        <begin position="555"/>
        <end position="577"/>
    </location>
</feature>
<feature type="transmembrane region" description="Helical" evidence="11">
    <location>
        <begin position="1197"/>
        <end position="1216"/>
    </location>
</feature>
<evidence type="ECO:0000256" key="3">
    <source>
        <dbReference type="ARBA" id="ARBA00022448"/>
    </source>
</evidence>
<evidence type="ECO:0000313" key="13">
    <source>
        <dbReference type="EMBL" id="GAM40408.1"/>
    </source>
</evidence>
<dbReference type="PROSITE" id="PS50297">
    <property type="entry name" value="ANK_REP_REGION"/>
    <property type="match status" value="1"/>
</dbReference>
<dbReference type="Pfam" id="PF00023">
    <property type="entry name" value="Ank"/>
    <property type="match status" value="1"/>
</dbReference>
<feature type="domain" description="ABC transporter" evidence="12">
    <location>
        <begin position="859"/>
        <end position="1102"/>
    </location>
</feature>
<dbReference type="InterPro" id="IPR027417">
    <property type="entry name" value="P-loop_NTPase"/>
</dbReference>
<dbReference type="GO" id="GO:0140359">
    <property type="term" value="F:ABC-type transporter activity"/>
    <property type="evidence" value="ECO:0007669"/>
    <property type="project" value="InterPro"/>
</dbReference>
<comment type="subcellular location">
    <subcellularLocation>
        <location evidence="1">Cell membrane</location>
        <topology evidence="1">Multi-pass membrane protein</topology>
    </subcellularLocation>
</comment>
<dbReference type="InterPro" id="IPR017871">
    <property type="entry name" value="ABC_transporter-like_CS"/>
</dbReference>
<evidence type="ECO:0000256" key="5">
    <source>
        <dbReference type="ARBA" id="ARBA00022692"/>
    </source>
</evidence>
<evidence type="ECO:0000256" key="11">
    <source>
        <dbReference type="SAM" id="Phobius"/>
    </source>
</evidence>
<evidence type="ECO:0000313" key="14">
    <source>
        <dbReference type="Proteomes" id="UP000053095"/>
    </source>
</evidence>
<evidence type="ECO:0000259" key="12">
    <source>
        <dbReference type="PROSITE" id="PS50893"/>
    </source>
</evidence>
<dbReference type="GO" id="GO:0005524">
    <property type="term" value="F:ATP binding"/>
    <property type="evidence" value="ECO:0007669"/>
    <property type="project" value="UniProtKB-KW"/>
</dbReference>
<feature type="transmembrane region" description="Helical" evidence="11">
    <location>
        <begin position="1352"/>
        <end position="1376"/>
    </location>
</feature>
<dbReference type="PANTHER" id="PTHR19241">
    <property type="entry name" value="ATP-BINDING CASSETTE TRANSPORTER"/>
    <property type="match status" value="1"/>
</dbReference>
<name>A0A6N4SL10_TALPI</name>
<keyword evidence="4" id="KW-1003">Cell membrane</keyword>
<feature type="transmembrane region" description="Helical" evidence="11">
    <location>
        <begin position="1318"/>
        <end position="1340"/>
    </location>
</feature>
<feature type="transmembrane region" description="Helical" evidence="11">
    <location>
        <begin position="632"/>
        <end position="651"/>
    </location>
</feature>
<dbReference type="GO" id="GO:0016887">
    <property type="term" value="F:ATP hydrolysis activity"/>
    <property type="evidence" value="ECO:0007669"/>
    <property type="project" value="InterPro"/>
</dbReference>
<dbReference type="InterPro" id="IPR002110">
    <property type="entry name" value="Ankyrin_rpt"/>
</dbReference>
<dbReference type="InterPro" id="IPR029481">
    <property type="entry name" value="ABC_trans_N"/>
</dbReference>
<keyword evidence="10" id="KW-0040">ANK repeat</keyword>
<keyword evidence="3" id="KW-0813">Transport</keyword>
<evidence type="ECO:0000256" key="8">
    <source>
        <dbReference type="ARBA" id="ARBA00022989"/>
    </source>
</evidence>
<dbReference type="SMART" id="SM00248">
    <property type="entry name" value="ANK"/>
    <property type="match status" value="5"/>
</dbReference>
<keyword evidence="5 11" id="KW-0812">Transmembrane</keyword>
<feature type="repeat" description="ANK" evidence="10">
    <location>
        <begin position="1637"/>
        <end position="1669"/>
    </location>
</feature>
<feature type="domain" description="ABC transporter" evidence="12">
    <location>
        <begin position="156"/>
        <end position="410"/>
    </location>
</feature>
<dbReference type="PROSITE" id="PS50088">
    <property type="entry name" value="ANK_REPEAT"/>
    <property type="match status" value="1"/>
</dbReference>
<dbReference type="GO" id="GO:0005886">
    <property type="term" value="C:plasma membrane"/>
    <property type="evidence" value="ECO:0007669"/>
    <property type="project" value="UniProtKB-SubCell"/>
</dbReference>
<evidence type="ECO:0000256" key="6">
    <source>
        <dbReference type="ARBA" id="ARBA00022741"/>
    </source>
</evidence>
<dbReference type="InterPro" id="IPR034003">
    <property type="entry name" value="ABCG_PDR_2"/>
</dbReference>
<dbReference type="SUPFAM" id="SSF48403">
    <property type="entry name" value="Ankyrin repeat"/>
    <property type="match status" value="1"/>
</dbReference>
<keyword evidence="7" id="KW-0067">ATP-binding</keyword>
<keyword evidence="14" id="KW-1185">Reference proteome</keyword>
<protein>
    <submittedName>
        <fullName evidence="13">Xenobiotic-transporting ATPase</fullName>
    </submittedName>
</protein>
<keyword evidence="6" id="KW-0547">Nucleotide-binding</keyword>
<feature type="transmembrane region" description="Helical" evidence="11">
    <location>
        <begin position="1273"/>
        <end position="1298"/>
    </location>
</feature>
<sequence>MSLIGAHTLADDERTVQVIVGGENGYASRMSNSALEVNGGHETSVTDVAGEEDADLRDDIEETGRRHSLVQDLARTFTSESRNLQNGGIFTLTDPNSCLNPNSSNFNAPAWARALVDKIASSGGSFRTSGVCFQNMTVSGYSAGTRYQKNVLNVWLEAIGLARQTFGRRKSRAAILRDFDGVVQKGEMLVVLGPPGSGCSTFLKTLAGETNGLFVDEQTYFNYQGVTAGEMHTQHRGDIIYTAEVDVHFPMLSVGETLTFASRARMPRNLPLDVTPSMFSDHLRDVVMAMFGISHTKNTRVGNEYVRGVSGGERKRVTISEAALSGAPFQCWDNSTRGLDSANAIEFCRTLRLQTEIFQTTCAVSIYQAPQSAYDLFDKAIVLYEGRQIFFGRADEARQYFINLGFECPERQTTPDFLTSMTSPRERIVRVGFETKAPRTPDEFAAAWRNSKAYQTLQAEIEAYKVDHPIDGADAMTFRELKREQQARGQRTKSPYTLSYKQQIGLCLWRAYRRFVGDPSLTVGMLAANIAMGLIVSSIYYNLNLTTGSFFQRSALLFFAVLMNAFSSALEILTLYAQRGIVEKHDRYAFYHPSAEALASALMDMPYKVSNTIVFNLIIYFMTNLRREPGAFFFYLFTSFLAVLAMSGLFRTIASASRTLSQAMVPAAVLILALVMFTGFVIPIDYMLGWSRWINYIDPMAYIFESLMINEFAGRQYLCTSFIPSTTVAGYENISNENRICSAAGSVAGSPYVQGTDYIKTSFQYDPSHKWRNLGIVIGFIIAFHALYIIFTELVTAKKSEGEVLVFRRGQKPAQFNQSTNDTETGLAPPGGSLAVADKVDRSMPNKESGAIQESTSVFHWSNVCYDVDIKGETRRILDHVDGWVKPGTLTALMGVSGAGKTTLLDCLADRLSTGVITGEMLVDGNPRNASFQRKTGYVQQQDLHLETTTVREALNFSAILRQPGHVSRKEKLSYVEEVIKLLDMEEYADAVVGVPGEGLNVEQRKRLTIGVELAAKPPLLVFVDEPTSGLDSQTSWAILDLLEKLTKSGQAILCTIHQPSSMLFQRFDRLLLLASGGRTVYFGDIGKNSKDMISYFERNGAPPCPHGANPAEWMLDAIGAAPGSSNKVDWQATWRRSPEFQAVQTELHGLRTNRKDVLSQIGDDESLREFAAPFGLQLLEVTYRVFQQYWRTPSYLYSKASLVTLVSAFIGFAFFKAPNTVQGLQNQMFAIFNLLTVFGQLVQQTMPYFVIQRSLYEVRERPSKAYSWKAFMLAQILVEIPWNTLMAVVMFVCFYYPIGLYRNAEPAGQVTERGALFFLFLWGFMMFTCTFTDFIIAGVETAEQGGNLANLLFMLCLIFCGVLASPSAFPHFWIFMYRVSPFTYMVQGMMTTAVANTDVICASNELLHFAPPVGQTCGQYMQGYIDAAGGYLQDSDATDLCTYCTIGKTNLYLKGVNAFYDQRWRNFGIFIVYIVVNIFGALFMYWLARSEGQKRYMPTPLGWAVIHRYLDLVEKFLDKGADADFSTRLGERLAIGRRVLFDAVERKQPDMVDFLVRKTIDRVALTKALSMAVHGASSIEDPTSAESEVVEILLGYGVSCNFEEDDIEPPPPESDPQSPVWGIACSYPVLEKKDEEFIPPIVYAVHAGNLRLVQLFLSHGADVNTGYRQLPETKSKFCCGRIFDLAIELGHREIADFLLKSGAKPDLGRHP</sequence>
<proteinExistence type="inferred from homology"/>
<dbReference type="CDD" id="cd03233">
    <property type="entry name" value="ABCG_PDR_domain1"/>
    <property type="match status" value="1"/>
</dbReference>
<dbReference type="CDD" id="cd03232">
    <property type="entry name" value="ABCG_PDR_domain2"/>
    <property type="match status" value="1"/>
</dbReference>
<dbReference type="InterPro" id="IPR003439">
    <property type="entry name" value="ABC_transporter-like_ATP-bd"/>
</dbReference>
<dbReference type="SUPFAM" id="SSF52540">
    <property type="entry name" value="P-loop containing nucleoside triphosphate hydrolases"/>
    <property type="match status" value="2"/>
</dbReference>
<evidence type="ECO:0000256" key="9">
    <source>
        <dbReference type="ARBA" id="ARBA00023136"/>
    </source>
</evidence>
<dbReference type="Pfam" id="PF19055">
    <property type="entry name" value="ABC2_membrane_7"/>
    <property type="match status" value="1"/>
</dbReference>
<accession>A0A6N4SL10</accession>
<dbReference type="PROSITE" id="PS00211">
    <property type="entry name" value="ABC_TRANSPORTER_1"/>
    <property type="match status" value="1"/>
</dbReference>
<gene>
    <name evidence="13" type="ORF">TCE0_039f12741</name>
</gene>
<dbReference type="SMART" id="SM00382">
    <property type="entry name" value="AAA"/>
    <property type="match status" value="2"/>
</dbReference>
<dbReference type="InterPro" id="IPR010929">
    <property type="entry name" value="PDR_CDR_ABC"/>
</dbReference>
<evidence type="ECO:0000256" key="2">
    <source>
        <dbReference type="ARBA" id="ARBA00006012"/>
    </source>
</evidence>
<feature type="transmembrane region" description="Helical" evidence="11">
    <location>
        <begin position="663"/>
        <end position="684"/>
    </location>
</feature>